<dbReference type="EMBL" id="RCYR01000082">
    <property type="protein sequence ID" value="RYS75160.1"/>
    <property type="molecule type" value="Genomic_DNA"/>
</dbReference>
<organism evidence="1 2">
    <name type="scientific">[Ruminococcus] torques</name>
    <dbReference type="NCBI Taxonomy" id="33039"/>
    <lineage>
        <taxon>Bacteria</taxon>
        <taxon>Bacillati</taxon>
        <taxon>Bacillota</taxon>
        <taxon>Clostridia</taxon>
        <taxon>Lachnospirales</taxon>
        <taxon>Lachnospiraceae</taxon>
        <taxon>Mediterraneibacter</taxon>
    </lineage>
</organism>
<evidence type="ECO:0000313" key="1">
    <source>
        <dbReference type="EMBL" id="RYS75160.1"/>
    </source>
</evidence>
<sequence length="67" mass="7264">MPNRGGDLLARRRSDLAEHGFTPAKGAGLQDVLAHILHLLSSVDIELVLSPAALRHMDARLMLDLPT</sequence>
<dbReference type="AlphaFoldDB" id="A0A4Q5C5F6"/>
<proteinExistence type="predicted"/>
<feature type="non-terminal residue" evidence="1">
    <location>
        <position position="67"/>
    </location>
</feature>
<comment type="caution">
    <text evidence="1">The sequence shown here is derived from an EMBL/GenBank/DDBJ whole genome shotgun (WGS) entry which is preliminary data.</text>
</comment>
<reference evidence="1 2" key="1">
    <citation type="journal article" date="2019" name="Science, e1252229">
        <title>Invertible promoters mediate bacterial phase variation, antibiotic resistance, and host adaptation in the gut.</title>
        <authorList>
            <person name="Jiang X."/>
            <person name="Hall A.B."/>
            <person name="Arthur T.D."/>
            <person name="Plichta D.R."/>
            <person name="Covington C.T."/>
            <person name="Poyet M."/>
            <person name="Crothers J."/>
            <person name="Moses P.L."/>
            <person name="Tolonen A.C."/>
            <person name="Vlamakis H."/>
            <person name="Alm E.J."/>
            <person name="Xavier R.J."/>
        </authorList>
    </citation>
    <scope>NUCLEOTIDE SEQUENCE [LARGE SCALE GENOMIC DNA]</scope>
    <source>
        <strain evidence="2">aa_0143</strain>
    </source>
</reference>
<gene>
    <name evidence="1" type="ORF">EAI93_14335</name>
</gene>
<protein>
    <submittedName>
        <fullName evidence="1">Uncharacterized protein</fullName>
    </submittedName>
</protein>
<evidence type="ECO:0000313" key="2">
    <source>
        <dbReference type="Proteomes" id="UP000292665"/>
    </source>
</evidence>
<name>A0A4Q5C5F6_9FIRM</name>
<dbReference type="Proteomes" id="UP000292665">
    <property type="component" value="Unassembled WGS sequence"/>
</dbReference>
<accession>A0A4Q5C5F6</accession>